<keyword evidence="7" id="KW-0378">Hydrolase</keyword>
<sequence>MARITIAEYSVYDTPERVAAAAANTFAKAAAEAVAARGVARIAISGGSTPKRMFALLADESRPFRAQVAWDKLELYWVDERCVAPDDAESNYRMTREQLLSKVPLPAEKIFRMEGELDPEEAASRYESLLRINWKLEGAQAPQFDLILLGMGDDGHTASLFPHTDAINELGRLVVANHVPQKDTWRITLTWIVINHARSVYFLIEGGAKADILHEVLLGDYDPERLPSQLIRPENGKLHLLLDAEAARRLPKASATDTCETGVLELVR</sequence>
<dbReference type="InterPro" id="IPR006148">
    <property type="entry name" value="Glc/Gal-6P_isomerase"/>
</dbReference>
<comment type="catalytic activity">
    <reaction evidence="1 7">
        <text>6-phospho-D-glucono-1,5-lactone + H2O = 6-phospho-D-gluconate + H(+)</text>
        <dbReference type="Rhea" id="RHEA:12556"/>
        <dbReference type="ChEBI" id="CHEBI:15377"/>
        <dbReference type="ChEBI" id="CHEBI:15378"/>
        <dbReference type="ChEBI" id="CHEBI:57955"/>
        <dbReference type="ChEBI" id="CHEBI:58759"/>
        <dbReference type="EC" id="3.1.1.31"/>
    </reaction>
</comment>
<name>E8V3T7_TERSS</name>
<evidence type="ECO:0000256" key="3">
    <source>
        <dbReference type="ARBA" id="ARBA00004961"/>
    </source>
</evidence>
<dbReference type="Proteomes" id="UP000006844">
    <property type="component" value="Chromosome"/>
</dbReference>
<dbReference type="UniPathway" id="UPA00115">
    <property type="reaction ID" value="UER00409"/>
</dbReference>
<dbReference type="InterPro" id="IPR005900">
    <property type="entry name" value="6-phosphogluconolactonase_DevB"/>
</dbReference>
<dbReference type="KEGG" id="tsa:AciPR4_0516"/>
<dbReference type="HOGENOM" id="CLU_053947_2_0_0"/>
<dbReference type="PANTHER" id="PTHR11054">
    <property type="entry name" value="6-PHOSPHOGLUCONOLACTONASE"/>
    <property type="match status" value="1"/>
</dbReference>
<dbReference type="EC" id="3.1.1.31" evidence="5 7"/>
<dbReference type="eggNOG" id="COG0363">
    <property type="taxonomic scope" value="Bacteria"/>
</dbReference>
<accession>E8V3T7</accession>
<dbReference type="SUPFAM" id="SSF100950">
    <property type="entry name" value="NagB/RpiA/CoA transferase-like"/>
    <property type="match status" value="1"/>
</dbReference>
<dbReference type="InterPro" id="IPR037171">
    <property type="entry name" value="NagB/RpiA_transferase-like"/>
</dbReference>
<evidence type="ECO:0000256" key="4">
    <source>
        <dbReference type="ARBA" id="ARBA00010662"/>
    </source>
</evidence>
<dbReference type="PANTHER" id="PTHR11054:SF0">
    <property type="entry name" value="6-PHOSPHOGLUCONOLACTONASE"/>
    <property type="match status" value="1"/>
</dbReference>
<feature type="domain" description="Glucosamine/galactosamine-6-phosphate isomerase" evidence="8">
    <location>
        <begin position="14"/>
        <end position="239"/>
    </location>
</feature>
<evidence type="ECO:0000259" key="8">
    <source>
        <dbReference type="Pfam" id="PF01182"/>
    </source>
</evidence>
<gene>
    <name evidence="7" type="primary">pgl</name>
    <name evidence="9" type="ordered locus">AciPR4_0516</name>
</gene>
<evidence type="ECO:0000256" key="5">
    <source>
        <dbReference type="ARBA" id="ARBA00013198"/>
    </source>
</evidence>
<proteinExistence type="inferred from homology"/>
<dbReference type="CDD" id="cd01400">
    <property type="entry name" value="6PGL"/>
    <property type="match status" value="1"/>
</dbReference>
<dbReference type="EMBL" id="CP002467">
    <property type="protein sequence ID" value="ADV81351.1"/>
    <property type="molecule type" value="Genomic_DNA"/>
</dbReference>
<keyword evidence="10" id="KW-1185">Reference proteome</keyword>
<comment type="similarity">
    <text evidence="4 7">Belongs to the glucosamine/galactosamine-6-phosphate isomerase family. 6-phosphogluconolactonase subfamily.</text>
</comment>
<dbReference type="STRING" id="401053.AciPR4_0516"/>
<evidence type="ECO:0000256" key="1">
    <source>
        <dbReference type="ARBA" id="ARBA00000832"/>
    </source>
</evidence>
<organism evidence="9 10">
    <name type="scientific">Terriglobus saanensis (strain ATCC BAA-1853 / DSM 23119 / SP1PR4)</name>
    <dbReference type="NCBI Taxonomy" id="401053"/>
    <lineage>
        <taxon>Bacteria</taxon>
        <taxon>Pseudomonadati</taxon>
        <taxon>Acidobacteriota</taxon>
        <taxon>Terriglobia</taxon>
        <taxon>Terriglobales</taxon>
        <taxon>Acidobacteriaceae</taxon>
        <taxon>Terriglobus</taxon>
    </lineage>
</organism>
<evidence type="ECO:0000313" key="9">
    <source>
        <dbReference type="EMBL" id="ADV81351.1"/>
    </source>
</evidence>
<dbReference type="InterPro" id="IPR039104">
    <property type="entry name" value="6PGL"/>
</dbReference>
<dbReference type="AlphaFoldDB" id="E8V3T7"/>
<dbReference type="Pfam" id="PF01182">
    <property type="entry name" value="Glucosamine_iso"/>
    <property type="match status" value="1"/>
</dbReference>
<comment type="function">
    <text evidence="2 7">Hydrolysis of 6-phosphogluconolactone to 6-phosphogluconate.</text>
</comment>
<dbReference type="OrthoDB" id="9810967at2"/>
<dbReference type="Gene3D" id="3.40.50.1360">
    <property type="match status" value="1"/>
</dbReference>
<dbReference type="GO" id="GO:0006098">
    <property type="term" value="P:pentose-phosphate shunt"/>
    <property type="evidence" value="ECO:0007669"/>
    <property type="project" value="UniProtKB-UniPathway"/>
</dbReference>
<dbReference type="RefSeq" id="WP_013567084.1">
    <property type="nucleotide sequence ID" value="NC_014963.1"/>
</dbReference>
<reference evidence="9 10" key="1">
    <citation type="journal article" date="2012" name="Stand. Genomic Sci.">
        <title>Complete genome sequence of Terriglobus saanensis type strain SP1PR4(T), an Acidobacteria from tundra soil.</title>
        <authorList>
            <person name="Rawat S.R."/>
            <person name="Mannisto M.K."/>
            <person name="Starovoytov V."/>
            <person name="Goodwin L."/>
            <person name="Nolan M."/>
            <person name="Hauser L."/>
            <person name="Land M."/>
            <person name="Davenport K.W."/>
            <person name="Woyke T."/>
            <person name="Haggblom M.M."/>
        </authorList>
    </citation>
    <scope>NUCLEOTIDE SEQUENCE</scope>
    <source>
        <strain evidence="10">ATCC BAA-1853 / DSM 23119 / SP1PR4</strain>
    </source>
</reference>
<dbReference type="GO" id="GO:0017057">
    <property type="term" value="F:6-phosphogluconolactonase activity"/>
    <property type="evidence" value="ECO:0007669"/>
    <property type="project" value="UniProtKB-UniRule"/>
</dbReference>
<evidence type="ECO:0000256" key="2">
    <source>
        <dbReference type="ARBA" id="ARBA00002681"/>
    </source>
</evidence>
<comment type="pathway">
    <text evidence="3 7">Carbohydrate degradation; pentose phosphate pathway; D-ribulose 5-phosphate from D-glucose 6-phosphate (oxidative stage): step 2/3.</text>
</comment>
<dbReference type="NCBIfam" id="TIGR01198">
    <property type="entry name" value="pgl"/>
    <property type="match status" value="1"/>
</dbReference>
<evidence type="ECO:0000256" key="7">
    <source>
        <dbReference type="RuleBase" id="RU365095"/>
    </source>
</evidence>
<dbReference type="GO" id="GO:0005975">
    <property type="term" value="P:carbohydrate metabolic process"/>
    <property type="evidence" value="ECO:0007669"/>
    <property type="project" value="UniProtKB-UniRule"/>
</dbReference>
<protein>
    <recommendedName>
        <fullName evidence="6 7">6-phosphogluconolactonase</fullName>
        <shortName evidence="7">6PGL</shortName>
        <ecNumber evidence="5 7">3.1.1.31</ecNumber>
    </recommendedName>
</protein>
<evidence type="ECO:0000256" key="6">
    <source>
        <dbReference type="ARBA" id="ARBA00020337"/>
    </source>
</evidence>
<evidence type="ECO:0000313" key="10">
    <source>
        <dbReference type="Proteomes" id="UP000006844"/>
    </source>
</evidence>